<feature type="transmembrane region" description="Helical" evidence="8">
    <location>
        <begin position="269"/>
        <end position="290"/>
    </location>
</feature>
<dbReference type="InterPro" id="IPR001750">
    <property type="entry name" value="ND/Mrp_TM"/>
</dbReference>
<protein>
    <submittedName>
        <fullName evidence="10">NADH-quinone oxidoreductase subunit M</fullName>
        <ecNumber evidence="10">1.6.5.-</ecNumber>
    </submittedName>
</protein>
<feature type="transmembrane region" description="Helical" evidence="8">
    <location>
        <begin position="80"/>
        <end position="100"/>
    </location>
</feature>
<feature type="transmembrane region" description="Helical" evidence="8">
    <location>
        <begin position="6"/>
        <end position="23"/>
    </location>
</feature>
<dbReference type="GO" id="GO:0016491">
    <property type="term" value="F:oxidoreductase activity"/>
    <property type="evidence" value="ECO:0007669"/>
    <property type="project" value="UniProtKB-KW"/>
</dbReference>
<evidence type="ECO:0000256" key="2">
    <source>
        <dbReference type="ARBA" id="ARBA00009025"/>
    </source>
</evidence>
<evidence type="ECO:0000313" key="11">
    <source>
        <dbReference type="Proteomes" id="UP000642094"/>
    </source>
</evidence>
<evidence type="ECO:0000259" key="9">
    <source>
        <dbReference type="Pfam" id="PF00361"/>
    </source>
</evidence>
<keyword evidence="11" id="KW-1185">Reference proteome</keyword>
<feature type="transmembrane region" description="Helical" evidence="8">
    <location>
        <begin position="371"/>
        <end position="396"/>
    </location>
</feature>
<feature type="transmembrane region" description="Helical" evidence="8">
    <location>
        <begin position="408"/>
        <end position="430"/>
    </location>
</feature>
<dbReference type="InterPro" id="IPR003918">
    <property type="entry name" value="NADH_UbQ_OxRdtase"/>
</dbReference>
<evidence type="ECO:0000256" key="1">
    <source>
        <dbReference type="ARBA" id="ARBA00004127"/>
    </source>
</evidence>
<keyword evidence="10" id="KW-0560">Oxidoreductase</keyword>
<name>A0ABR7ZX96_9CYAN</name>
<comment type="subcellular location">
    <subcellularLocation>
        <location evidence="1">Endomembrane system</location>
        <topology evidence="1">Multi-pass membrane protein</topology>
    </subcellularLocation>
    <subcellularLocation>
        <location evidence="7">Membrane</location>
        <topology evidence="7">Multi-pass membrane protein</topology>
    </subcellularLocation>
</comment>
<evidence type="ECO:0000313" key="10">
    <source>
        <dbReference type="EMBL" id="MBD2188583.1"/>
    </source>
</evidence>
<feature type="transmembrane region" description="Helical" evidence="8">
    <location>
        <begin position="209"/>
        <end position="231"/>
    </location>
</feature>
<feature type="transmembrane region" description="Helical" evidence="8">
    <location>
        <begin position="131"/>
        <end position="149"/>
    </location>
</feature>
<evidence type="ECO:0000256" key="6">
    <source>
        <dbReference type="ARBA" id="ARBA00025624"/>
    </source>
</evidence>
<feature type="transmembrane region" description="Helical" evidence="8">
    <location>
        <begin position="243"/>
        <end position="263"/>
    </location>
</feature>
<keyword evidence="4 8" id="KW-1133">Transmembrane helix</keyword>
<dbReference type="EC" id="1.6.5.-" evidence="10"/>
<feature type="transmembrane region" description="Helical" evidence="8">
    <location>
        <begin position="161"/>
        <end position="182"/>
    </location>
</feature>
<dbReference type="Proteomes" id="UP000642094">
    <property type="component" value="Unassembled WGS sequence"/>
</dbReference>
<dbReference type="InterPro" id="IPR010227">
    <property type="entry name" value="NADH_Q_OxRdtase_chainM/4"/>
</dbReference>
<dbReference type="EMBL" id="JACJQB010000018">
    <property type="protein sequence ID" value="MBD2188583.1"/>
    <property type="molecule type" value="Genomic_DNA"/>
</dbReference>
<accession>A0ABR7ZX96</accession>
<comment type="caution">
    <text evidence="10">The sequence shown here is derived from an EMBL/GenBank/DDBJ whole genome shotgun (WGS) entry which is preliminary data.</text>
</comment>
<feature type="transmembrane region" description="Helical" evidence="8">
    <location>
        <begin position="302"/>
        <end position="320"/>
    </location>
</feature>
<dbReference type="RefSeq" id="WP_190403433.1">
    <property type="nucleotide sequence ID" value="NZ_JACJQB010000018.1"/>
</dbReference>
<evidence type="ECO:0000256" key="3">
    <source>
        <dbReference type="ARBA" id="ARBA00022692"/>
    </source>
</evidence>
<feature type="transmembrane region" description="Helical" evidence="8">
    <location>
        <begin position="35"/>
        <end position="60"/>
    </location>
</feature>
<dbReference type="PANTHER" id="PTHR43507:SF21">
    <property type="entry name" value="NAD(P)H-QUINONE OXIDOREDUCTASE CHAIN 4, CHLOROPLASTIC"/>
    <property type="match status" value="1"/>
</dbReference>
<dbReference type="PANTHER" id="PTHR43507">
    <property type="entry name" value="NADH-UBIQUINONE OXIDOREDUCTASE CHAIN 4"/>
    <property type="match status" value="1"/>
</dbReference>
<gene>
    <name evidence="10" type="ORF">H6F41_10545</name>
</gene>
<sequence length="509" mass="54790">MLSTLVWFPIAGALLITLLGGVLDFQNLRRISLGIAIATFAWSLFLITKFDLSLATLQLGESLAWLDPIGLTYCLGVDGLSFPLVLLNGLLLMVAIYISYDTQRPRLYFPLLLLLGGGVNGAFLAQNLLLFFLFFEVELIPLYLLIAIWGGERRGYAATKFLIYTAISGVLILAAFFGMAIFGSGDAVGFTFNYQDLNLDGVSKTTKGILLLLLMFGFGIKIPIVPLHTWLPDAHVEASTPVSTLLAGVLLKLGTYGLLRFGLGLLPDAWQAIAPFLAGWAVVSVIYGCLTAITQTDMKKMVAYSSVGHMGYILLALAAATPLSLVGATFQMISHGLISALLFILVGIVYKKTGTRDINSLNGLLNPERGLPITGSLMILAAMASAGTPGMIGFIAEFVIFRSSFAIFPIQTLLCMIGTGLTAVYFLILIDRVFFGRLSVEKAASKAVSNTFPFAKWQEKFPAIALALIIVFFGLLPNFATKMIEISASAIAPNHLQLQPIALAANLKP</sequence>
<dbReference type="NCBIfam" id="TIGR01972">
    <property type="entry name" value="NDH_I_M"/>
    <property type="match status" value="1"/>
</dbReference>
<evidence type="ECO:0000256" key="4">
    <source>
        <dbReference type="ARBA" id="ARBA00022989"/>
    </source>
</evidence>
<feature type="transmembrane region" description="Helical" evidence="8">
    <location>
        <begin position="461"/>
        <end position="480"/>
    </location>
</feature>
<evidence type="ECO:0000256" key="8">
    <source>
        <dbReference type="SAM" id="Phobius"/>
    </source>
</evidence>
<dbReference type="Pfam" id="PF00361">
    <property type="entry name" value="Proton_antipo_M"/>
    <property type="match status" value="1"/>
</dbReference>
<evidence type="ECO:0000256" key="5">
    <source>
        <dbReference type="ARBA" id="ARBA00023136"/>
    </source>
</evidence>
<proteinExistence type="inferred from homology"/>
<comment type="function">
    <text evidence="6">NDH-1 shuttles electrons from NAD(P)H, via FMN and iron-sulfur (Fe-S) centers, to quinones in the respiratory chain. The immediate electron acceptor for the enzyme in this species is believed to be plastoquinone. Couples the redox reaction to proton translocation (for every two electrons transferred, four hydrogen ions are translocated across the cytoplasmic membrane), and thus conserves the redox energy in a proton gradient.</text>
</comment>
<feature type="transmembrane region" description="Helical" evidence="8">
    <location>
        <begin position="107"/>
        <end position="125"/>
    </location>
</feature>
<reference evidence="10 11" key="1">
    <citation type="journal article" date="2020" name="ISME J.">
        <title>Comparative genomics reveals insights into cyanobacterial evolution and habitat adaptation.</title>
        <authorList>
            <person name="Chen M.Y."/>
            <person name="Teng W.K."/>
            <person name="Zhao L."/>
            <person name="Hu C.X."/>
            <person name="Zhou Y.K."/>
            <person name="Han B.P."/>
            <person name="Song L.R."/>
            <person name="Shu W.S."/>
        </authorList>
    </citation>
    <scope>NUCLEOTIDE SEQUENCE [LARGE SCALE GENOMIC DNA]</scope>
    <source>
        <strain evidence="10 11">FACHB-723</strain>
    </source>
</reference>
<keyword evidence="3 7" id="KW-0812">Transmembrane</keyword>
<organism evidence="10 11">
    <name type="scientific">Pseudanabaena mucicola FACHB-723</name>
    <dbReference type="NCBI Taxonomy" id="2692860"/>
    <lineage>
        <taxon>Bacteria</taxon>
        <taxon>Bacillati</taxon>
        <taxon>Cyanobacteriota</taxon>
        <taxon>Cyanophyceae</taxon>
        <taxon>Pseudanabaenales</taxon>
        <taxon>Pseudanabaenaceae</taxon>
        <taxon>Pseudanabaena</taxon>
    </lineage>
</organism>
<dbReference type="PRINTS" id="PR01437">
    <property type="entry name" value="NUOXDRDTASE4"/>
</dbReference>
<comment type="similarity">
    <text evidence="2">Belongs to the complex I subunit 4 family.</text>
</comment>
<feature type="domain" description="NADH:quinone oxidoreductase/Mrp antiporter transmembrane" evidence="9">
    <location>
        <begin position="125"/>
        <end position="422"/>
    </location>
</feature>
<keyword evidence="5 8" id="KW-0472">Membrane</keyword>
<evidence type="ECO:0000256" key="7">
    <source>
        <dbReference type="RuleBase" id="RU000320"/>
    </source>
</evidence>
<feature type="transmembrane region" description="Helical" evidence="8">
    <location>
        <begin position="332"/>
        <end position="350"/>
    </location>
</feature>